<evidence type="ECO:0000313" key="2">
    <source>
        <dbReference type="EMBL" id="SUZ86827.1"/>
    </source>
</evidence>
<sequence length="244" mass="26265">MWDLVVGDLATDRLVVRYDLLGHGQSVDPPGPRTVEDLVEQCLGVIDTCGPVPPDVAGLSLGGMVALGLATRHPDRLGRLALCNTVFDRSAEEVHRIRERLSLAETGGMGSVVDLAVDRWFDTDWQATHPDRVDAVRNRLLSNNLEAYLKAYRAFVEGDPLKPGEACPVTTHTLAVTGELDPGSTPAMTSALAVALEDCRAVILPGLHHIPPIEDPTAFVAVLRAFLEEPCASDRSEFAGEATR</sequence>
<dbReference type="AlphaFoldDB" id="A0A381RAE3"/>
<dbReference type="InterPro" id="IPR029058">
    <property type="entry name" value="AB_hydrolase_fold"/>
</dbReference>
<dbReference type="Pfam" id="PF12697">
    <property type="entry name" value="Abhydrolase_6"/>
    <property type="match status" value="1"/>
</dbReference>
<reference evidence="2" key="1">
    <citation type="submission" date="2018-05" db="EMBL/GenBank/DDBJ databases">
        <authorList>
            <person name="Lanie J.A."/>
            <person name="Ng W.-L."/>
            <person name="Kazmierczak K.M."/>
            <person name="Andrzejewski T.M."/>
            <person name="Davidsen T.M."/>
            <person name="Wayne K.J."/>
            <person name="Tettelin H."/>
            <person name="Glass J.I."/>
            <person name="Rusch D."/>
            <person name="Podicherti R."/>
            <person name="Tsui H.-C.T."/>
            <person name="Winkler M.E."/>
        </authorList>
    </citation>
    <scope>NUCLEOTIDE SEQUENCE</scope>
</reference>
<dbReference type="InterPro" id="IPR050266">
    <property type="entry name" value="AB_hydrolase_sf"/>
</dbReference>
<proteinExistence type="predicted"/>
<dbReference type="Gene3D" id="3.40.50.1820">
    <property type="entry name" value="alpha/beta hydrolase"/>
    <property type="match status" value="1"/>
</dbReference>
<dbReference type="InterPro" id="IPR000073">
    <property type="entry name" value="AB_hydrolase_1"/>
</dbReference>
<dbReference type="PANTHER" id="PTHR43798">
    <property type="entry name" value="MONOACYLGLYCEROL LIPASE"/>
    <property type="match status" value="1"/>
</dbReference>
<evidence type="ECO:0000259" key="1">
    <source>
        <dbReference type="Pfam" id="PF12697"/>
    </source>
</evidence>
<protein>
    <recommendedName>
        <fullName evidence="1">AB hydrolase-1 domain-containing protein</fullName>
    </recommendedName>
</protein>
<dbReference type="EMBL" id="UINC01001702">
    <property type="protein sequence ID" value="SUZ86827.1"/>
    <property type="molecule type" value="Genomic_DNA"/>
</dbReference>
<name>A0A381RAE3_9ZZZZ</name>
<dbReference type="PRINTS" id="PR00111">
    <property type="entry name" value="ABHYDROLASE"/>
</dbReference>
<feature type="domain" description="AB hydrolase-1" evidence="1">
    <location>
        <begin position="2"/>
        <end position="221"/>
    </location>
</feature>
<gene>
    <name evidence="2" type="ORF">METZ01_LOCUS39681</name>
</gene>
<accession>A0A381RAE3</accession>
<organism evidence="2">
    <name type="scientific">marine metagenome</name>
    <dbReference type="NCBI Taxonomy" id="408172"/>
    <lineage>
        <taxon>unclassified sequences</taxon>
        <taxon>metagenomes</taxon>
        <taxon>ecological metagenomes</taxon>
    </lineage>
</organism>
<dbReference type="SUPFAM" id="SSF53474">
    <property type="entry name" value="alpha/beta-Hydrolases"/>
    <property type="match status" value="1"/>
</dbReference>